<keyword evidence="2" id="KW-0482">Metalloprotease</keyword>
<evidence type="ECO:0000259" key="1">
    <source>
        <dbReference type="SMART" id="SM00731"/>
    </source>
</evidence>
<dbReference type="InterPro" id="IPR006640">
    <property type="entry name" value="SprT-like_domain"/>
</dbReference>
<comment type="caution">
    <text evidence="2">The sequence shown here is derived from an EMBL/GenBank/DDBJ whole genome shotgun (WGS) entry which is preliminary data.</text>
</comment>
<dbReference type="Gene3D" id="3.30.2010.10">
    <property type="entry name" value="Metalloproteases ('zincins'), catalytic domain"/>
    <property type="match status" value="1"/>
</dbReference>
<sequence length="150" mass="17131">MSELERVRVWAEALIRLHLDGSWSFAFDRAARRAGLCDFAKKRITVSRHLAERAEDDVVHQTLLHEVAHALAGPKAGHGPEWKRIAAELGYVGGRTHDQPIAEDRARWRGHCPAGHEFVRFRRPTRDLACGRCGRGFDRAHLIQWRAITR</sequence>
<organism evidence="2 3">
    <name type="scientific">Microcella pacifica</name>
    <dbReference type="NCBI Taxonomy" id="2591847"/>
    <lineage>
        <taxon>Bacteria</taxon>
        <taxon>Bacillati</taxon>
        <taxon>Actinomycetota</taxon>
        <taxon>Actinomycetes</taxon>
        <taxon>Micrococcales</taxon>
        <taxon>Microbacteriaceae</taxon>
        <taxon>Microcella</taxon>
    </lineage>
</organism>
<proteinExistence type="predicted"/>
<accession>A0A9E5MFI6</accession>
<keyword evidence="3" id="KW-1185">Reference proteome</keyword>
<dbReference type="OrthoDB" id="9793623at2"/>
<protein>
    <submittedName>
        <fullName evidence="2">SprT family zinc-dependent metalloprotease</fullName>
    </submittedName>
</protein>
<dbReference type="GO" id="GO:0006950">
    <property type="term" value="P:response to stress"/>
    <property type="evidence" value="ECO:0007669"/>
    <property type="project" value="UniProtKB-ARBA"/>
</dbReference>
<name>A0A9E5MFI6_9MICO</name>
<evidence type="ECO:0000313" key="2">
    <source>
        <dbReference type="EMBL" id="NHF63737.1"/>
    </source>
</evidence>
<dbReference type="GO" id="GO:0008237">
    <property type="term" value="F:metallopeptidase activity"/>
    <property type="evidence" value="ECO:0007669"/>
    <property type="project" value="UniProtKB-KW"/>
</dbReference>
<dbReference type="RefSeq" id="WP_152582718.1">
    <property type="nucleotide sequence ID" value="NZ_JAVJPO010000023.1"/>
</dbReference>
<reference evidence="2 3" key="1">
    <citation type="submission" date="2020-03" db="EMBL/GenBank/DDBJ databases">
        <title>Chryseoglobus sp. isolated from a deep-sea seamount.</title>
        <authorList>
            <person name="Zhang D.-C."/>
        </authorList>
    </citation>
    <scope>NUCLEOTIDE SEQUENCE [LARGE SCALE GENOMIC DNA]</scope>
    <source>
        <strain evidence="2 3">KN1116</strain>
    </source>
</reference>
<dbReference type="SMART" id="SM00731">
    <property type="entry name" value="SprT"/>
    <property type="match status" value="1"/>
</dbReference>
<keyword evidence="2" id="KW-0645">Protease</keyword>
<gene>
    <name evidence="2" type="ORF">FK219_010910</name>
</gene>
<dbReference type="Pfam" id="PF10263">
    <property type="entry name" value="SprT-like"/>
    <property type="match status" value="1"/>
</dbReference>
<dbReference type="EMBL" id="VIKT02000019">
    <property type="protein sequence ID" value="NHF63737.1"/>
    <property type="molecule type" value="Genomic_DNA"/>
</dbReference>
<keyword evidence="2" id="KW-0378">Hydrolase</keyword>
<evidence type="ECO:0000313" key="3">
    <source>
        <dbReference type="Proteomes" id="UP000818266"/>
    </source>
</evidence>
<feature type="domain" description="SprT-like" evidence="1">
    <location>
        <begin position="2"/>
        <end position="140"/>
    </location>
</feature>
<dbReference type="Proteomes" id="UP000818266">
    <property type="component" value="Unassembled WGS sequence"/>
</dbReference>
<dbReference type="AlphaFoldDB" id="A0A9E5MFI6"/>